<dbReference type="PANTHER" id="PTHR10012">
    <property type="entry name" value="SERINE/THREONINE-PROTEIN PHOSPHATASE 2A REGULATORY SUBUNIT B"/>
    <property type="match status" value="1"/>
</dbReference>
<evidence type="ECO:0000256" key="6">
    <source>
        <dbReference type="ARBA" id="ARBA00023110"/>
    </source>
</evidence>
<dbReference type="GO" id="GO:0007052">
    <property type="term" value="P:mitotic spindle organization"/>
    <property type="evidence" value="ECO:0007669"/>
    <property type="project" value="TreeGrafter"/>
</dbReference>
<comment type="subcellular location">
    <subcellularLocation>
        <location evidence="2 10">Cytoplasm</location>
    </subcellularLocation>
</comment>
<dbReference type="SUPFAM" id="SSF140984">
    <property type="entry name" value="PTPA-like"/>
    <property type="match status" value="1"/>
</dbReference>
<evidence type="ECO:0000256" key="10">
    <source>
        <dbReference type="RuleBase" id="RU361210"/>
    </source>
</evidence>
<dbReference type="EMBL" id="NDHI03003456">
    <property type="protein sequence ID" value="PNJ45455.1"/>
    <property type="molecule type" value="Genomic_DNA"/>
</dbReference>
<comment type="similarity">
    <text evidence="3 10">Belongs to the PTPA-type PPIase family.</text>
</comment>
<protein>
    <recommendedName>
        <fullName evidence="8 10">Serine/threonine-protein phosphatase 2A activator</fullName>
        <ecNumber evidence="4 10">5.2.1.8</ecNumber>
    </recommendedName>
    <alternativeName>
        <fullName evidence="9 10">Phosphotyrosyl phosphatase activator</fullName>
    </alternativeName>
</protein>
<comment type="function">
    <text evidence="10">PPIases accelerate the folding of proteins. It catalyzes the cis-trans isomerization of proline imidic peptide bonds in oligopeptides.</text>
</comment>
<evidence type="ECO:0000256" key="2">
    <source>
        <dbReference type="ARBA" id="ARBA00004496"/>
    </source>
</evidence>
<dbReference type="GO" id="GO:0003755">
    <property type="term" value="F:peptidyl-prolyl cis-trans isomerase activity"/>
    <property type="evidence" value="ECO:0007669"/>
    <property type="project" value="UniProtKB-KW"/>
</dbReference>
<comment type="caution">
    <text evidence="11">The sequence shown here is derived from an EMBL/GenBank/DDBJ whole genome shotgun (WGS) entry which is preliminary data.</text>
</comment>
<keyword evidence="7 10" id="KW-0413">Isomerase</keyword>
<dbReference type="GO" id="GO:0005737">
    <property type="term" value="C:cytoplasm"/>
    <property type="evidence" value="ECO:0007669"/>
    <property type="project" value="UniProtKB-SubCell"/>
</dbReference>
<dbReference type="GO" id="GO:0000159">
    <property type="term" value="C:protein phosphatase type 2A complex"/>
    <property type="evidence" value="ECO:0007669"/>
    <property type="project" value="TreeGrafter"/>
</dbReference>
<keyword evidence="5 10" id="KW-0963">Cytoplasm</keyword>
<dbReference type="AlphaFoldDB" id="A0A2J8UJI5"/>
<evidence type="ECO:0000256" key="9">
    <source>
        <dbReference type="ARBA" id="ARBA00044820"/>
    </source>
</evidence>
<organism evidence="11">
    <name type="scientific">Pongo abelii</name>
    <name type="common">Sumatran orangutan</name>
    <name type="synonym">Pongo pygmaeus abelii</name>
    <dbReference type="NCBI Taxonomy" id="9601"/>
    <lineage>
        <taxon>Eukaryota</taxon>
        <taxon>Metazoa</taxon>
        <taxon>Chordata</taxon>
        <taxon>Craniata</taxon>
        <taxon>Vertebrata</taxon>
        <taxon>Euteleostomi</taxon>
        <taxon>Mammalia</taxon>
        <taxon>Eutheria</taxon>
        <taxon>Euarchontoglires</taxon>
        <taxon>Primates</taxon>
        <taxon>Haplorrhini</taxon>
        <taxon>Catarrhini</taxon>
        <taxon>Hominidae</taxon>
        <taxon>Pongo</taxon>
    </lineage>
</organism>
<evidence type="ECO:0000256" key="8">
    <source>
        <dbReference type="ARBA" id="ARBA00044786"/>
    </source>
</evidence>
<evidence type="ECO:0000256" key="4">
    <source>
        <dbReference type="ARBA" id="ARBA00013194"/>
    </source>
</evidence>
<dbReference type="GO" id="GO:0008160">
    <property type="term" value="F:protein tyrosine phosphatase activator activity"/>
    <property type="evidence" value="ECO:0007669"/>
    <property type="project" value="TreeGrafter"/>
</dbReference>
<dbReference type="Gene3D" id="1.20.120.1150">
    <property type="match status" value="1"/>
</dbReference>
<dbReference type="EC" id="5.2.1.8" evidence="4 10"/>
<dbReference type="InterPro" id="IPR043170">
    <property type="entry name" value="PTPA_C_lid"/>
</dbReference>
<proteinExistence type="inferred from homology"/>
<dbReference type="Pfam" id="PF03095">
    <property type="entry name" value="PTPA"/>
    <property type="match status" value="1"/>
</dbReference>
<gene>
    <name evidence="11" type="ORF">CR201_G0027549</name>
</gene>
<keyword evidence="6 10" id="KW-0697">Rotamase</keyword>
<evidence type="ECO:0000256" key="7">
    <source>
        <dbReference type="ARBA" id="ARBA00023235"/>
    </source>
</evidence>
<evidence type="ECO:0000256" key="3">
    <source>
        <dbReference type="ARBA" id="ARBA00011019"/>
    </source>
</evidence>
<accession>A0A2J8UJI5</accession>
<name>A0A2J8UJI5_PONAB</name>
<evidence type="ECO:0000256" key="1">
    <source>
        <dbReference type="ARBA" id="ARBA00000971"/>
    </source>
</evidence>
<sequence>MKTGPFAEHSNQLWNISAVPSWSKVNQGLIRMYKAEAGPETGPEFMASDTVLWAPSLDSWLAFSSGKGLLQVFIGPRASWIPSAEVGQRGRAPEASGVGEHRCFQLA</sequence>
<dbReference type="PANTHER" id="PTHR10012:SF0">
    <property type="entry name" value="SERINE_THREONINE-PROTEIN PHOSPHATASE 2A ACTIVATOR"/>
    <property type="match status" value="1"/>
</dbReference>
<evidence type="ECO:0000313" key="11">
    <source>
        <dbReference type="EMBL" id="PNJ45455.1"/>
    </source>
</evidence>
<dbReference type="InterPro" id="IPR004327">
    <property type="entry name" value="Phstyr_phstse_ac"/>
</dbReference>
<dbReference type="GO" id="GO:0005634">
    <property type="term" value="C:nucleus"/>
    <property type="evidence" value="ECO:0007669"/>
    <property type="project" value="TreeGrafter"/>
</dbReference>
<dbReference type="InterPro" id="IPR037218">
    <property type="entry name" value="PTPA_sf"/>
</dbReference>
<evidence type="ECO:0000256" key="5">
    <source>
        <dbReference type="ARBA" id="ARBA00022490"/>
    </source>
</evidence>
<comment type="catalytic activity">
    <reaction evidence="1 10">
        <text>[protein]-peptidylproline (omega=180) = [protein]-peptidylproline (omega=0)</text>
        <dbReference type="Rhea" id="RHEA:16237"/>
        <dbReference type="Rhea" id="RHEA-COMP:10747"/>
        <dbReference type="Rhea" id="RHEA-COMP:10748"/>
        <dbReference type="ChEBI" id="CHEBI:83833"/>
        <dbReference type="ChEBI" id="CHEBI:83834"/>
        <dbReference type="EC" id="5.2.1.8"/>
    </reaction>
</comment>
<reference evidence="11" key="1">
    <citation type="submission" date="2017-12" db="EMBL/GenBank/DDBJ databases">
        <title>High-resolution comparative analysis of great ape genomes.</title>
        <authorList>
            <person name="Pollen A."/>
            <person name="Hastie A."/>
            <person name="Hormozdiari F."/>
            <person name="Dougherty M."/>
            <person name="Liu R."/>
            <person name="Chaisson M."/>
            <person name="Hoppe E."/>
            <person name="Hill C."/>
            <person name="Pang A."/>
            <person name="Hillier L."/>
            <person name="Baker C."/>
            <person name="Armstrong J."/>
            <person name="Shendure J."/>
            <person name="Paten B."/>
            <person name="Wilson R."/>
            <person name="Chao H."/>
            <person name="Schneider V."/>
            <person name="Ventura M."/>
            <person name="Kronenberg Z."/>
            <person name="Murali S."/>
            <person name="Gordon D."/>
            <person name="Cantsilieris S."/>
            <person name="Munson K."/>
            <person name="Nelson B."/>
            <person name="Raja A."/>
            <person name="Underwood J."/>
            <person name="Diekhans M."/>
            <person name="Fiddes I."/>
            <person name="Haussler D."/>
            <person name="Eichler E."/>
        </authorList>
    </citation>
    <scope>NUCLEOTIDE SEQUENCE [LARGE SCALE GENOMIC DNA]</scope>
    <source>
        <strain evidence="11">Susie</strain>
    </source>
</reference>